<dbReference type="InterPro" id="IPR002933">
    <property type="entry name" value="Peptidase_M20"/>
</dbReference>
<dbReference type="PANTHER" id="PTHR11014:SF63">
    <property type="entry name" value="METALLOPEPTIDASE, PUTATIVE (AFU_ORTHOLOGUE AFUA_6G09600)-RELATED"/>
    <property type="match status" value="1"/>
</dbReference>
<accession>A0A645CC92</accession>
<dbReference type="GO" id="GO:0016787">
    <property type="term" value="F:hydrolase activity"/>
    <property type="evidence" value="ECO:0007669"/>
    <property type="project" value="InterPro"/>
</dbReference>
<dbReference type="AlphaFoldDB" id="A0A645CC92"/>
<dbReference type="EMBL" id="VSSQ01026013">
    <property type="protein sequence ID" value="MPM74508.1"/>
    <property type="molecule type" value="Genomic_DNA"/>
</dbReference>
<dbReference type="InterPro" id="IPR017439">
    <property type="entry name" value="Amidohydrolase"/>
</dbReference>
<name>A0A645CC92_9ZZZZ</name>
<dbReference type="Gene3D" id="3.30.70.360">
    <property type="match status" value="1"/>
</dbReference>
<evidence type="ECO:0000313" key="1">
    <source>
        <dbReference type="EMBL" id="MPM74508.1"/>
    </source>
</evidence>
<organism evidence="1">
    <name type="scientific">bioreactor metagenome</name>
    <dbReference type="NCBI Taxonomy" id="1076179"/>
    <lineage>
        <taxon>unclassified sequences</taxon>
        <taxon>metagenomes</taxon>
        <taxon>ecological metagenomes</taxon>
    </lineage>
</organism>
<reference evidence="1" key="1">
    <citation type="submission" date="2019-08" db="EMBL/GenBank/DDBJ databases">
        <authorList>
            <person name="Kucharzyk K."/>
            <person name="Murdoch R.W."/>
            <person name="Higgins S."/>
            <person name="Loffler F."/>
        </authorList>
    </citation>
    <scope>NUCLEOTIDE SEQUENCE</scope>
</reference>
<sequence length="154" mass="16710">MMRVVEELKLLLETTAKAYHCTVEHNLTNPGLGLVNDPGCAEIERAAYLKTFGTDSVIEVEPLMGSETFALTAGLWPSAFVLLGVRDEKLGTTGEHHNEYFDIAEDMLKVAAAAGIVYAKAFFEAGQDVSDRAYKGTIKEFYEVLGTGQAAVFA</sequence>
<dbReference type="PANTHER" id="PTHR11014">
    <property type="entry name" value="PEPTIDASE M20 FAMILY MEMBER"/>
    <property type="match status" value="1"/>
</dbReference>
<dbReference type="Pfam" id="PF01546">
    <property type="entry name" value="Peptidase_M20"/>
    <property type="match status" value="1"/>
</dbReference>
<protein>
    <submittedName>
        <fullName evidence="1">Uncharacterized protein</fullName>
    </submittedName>
</protein>
<comment type="caution">
    <text evidence="1">The sequence shown here is derived from an EMBL/GenBank/DDBJ whole genome shotgun (WGS) entry which is preliminary data.</text>
</comment>
<gene>
    <name evidence="1" type="ORF">SDC9_121496</name>
</gene>
<proteinExistence type="predicted"/>
<dbReference type="Gene3D" id="3.40.630.10">
    <property type="entry name" value="Zn peptidases"/>
    <property type="match status" value="1"/>
</dbReference>
<dbReference type="SUPFAM" id="SSF53187">
    <property type="entry name" value="Zn-dependent exopeptidases"/>
    <property type="match status" value="1"/>
</dbReference>